<dbReference type="AlphaFoldDB" id="A0A3N4PC34"/>
<sequence length="74" mass="8660">MISSSKNLSAIMFIWSLAGLAFLIFMISRIHARGIVETAECLFNKSPDDYTDWFTHLPQLIYRVLFETCDHNYR</sequence>
<evidence type="ECO:0000313" key="2">
    <source>
        <dbReference type="Proteomes" id="UP000281332"/>
    </source>
</evidence>
<accession>A0A3N4PC34</accession>
<name>A0A3N4PC34_9GAMM</name>
<keyword evidence="2" id="KW-1185">Reference proteome</keyword>
<protein>
    <submittedName>
        <fullName evidence="1">Uncharacterized protein</fullName>
    </submittedName>
</protein>
<dbReference type="Proteomes" id="UP000281332">
    <property type="component" value="Unassembled WGS sequence"/>
</dbReference>
<evidence type="ECO:0000313" key="1">
    <source>
        <dbReference type="EMBL" id="RPE01280.1"/>
    </source>
</evidence>
<proteinExistence type="predicted"/>
<comment type="caution">
    <text evidence="1">The sequence shown here is derived from an EMBL/GenBank/DDBJ whole genome shotgun (WGS) entry which is preliminary data.</text>
</comment>
<organism evidence="1 2">
    <name type="scientific">Candidatus Pantoea deserta</name>
    <dbReference type="NCBI Taxonomy" id="1869313"/>
    <lineage>
        <taxon>Bacteria</taxon>
        <taxon>Pseudomonadati</taxon>
        <taxon>Pseudomonadota</taxon>
        <taxon>Gammaproteobacteria</taxon>
        <taxon>Enterobacterales</taxon>
        <taxon>Erwiniaceae</taxon>
        <taxon>Pantoea</taxon>
    </lineage>
</organism>
<gene>
    <name evidence="1" type="ORF">BBB56_10450</name>
</gene>
<reference evidence="1 2" key="1">
    <citation type="submission" date="2018-11" db="EMBL/GenBank/DDBJ databases">
        <title>Whole genome sequencing of Pantoea sp. RIT388.</title>
        <authorList>
            <person name="Gan H.M."/>
            <person name="Hudson A.O."/>
        </authorList>
    </citation>
    <scope>NUCLEOTIDE SEQUENCE [LARGE SCALE GENOMIC DNA]</scope>
    <source>
        <strain evidence="1 2">RIT388</strain>
    </source>
</reference>
<dbReference type="EMBL" id="RMVG01000006">
    <property type="protein sequence ID" value="RPE01280.1"/>
    <property type="molecule type" value="Genomic_DNA"/>
</dbReference>